<comment type="function">
    <text evidence="5">May play the central regulatory role in sporulation. It may be an element of the effector pathway responsible for the activation of sporulation genes in response to nutritional stress. Spo0A may act in concert with spo0H (a sigma factor) to control the expression of some genes that are critical to the sporulation process.</text>
</comment>
<keyword evidence="3 7" id="KW-0238">DNA-binding</keyword>
<dbReference type="InterPro" id="IPR039420">
    <property type="entry name" value="WalR-like"/>
</dbReference>
<dbReference type="RefSeq" id="WP_406786151.1">
    <property type="nucleotide sequence ID" value="NZ_JBJIAA010000002.1"/>
</dbReference>
<evidence type="ECO:0000313" key="11">
    <source>
        <dbReference type="Proteomes" id="UP001623592"/>
    </source>
</evidence>
<proteinExistence type="predicted"/>
<dbReference type="SUPFAM" id="SSF46894">
    <property type="entry name" value="C-terminal effector domain of the bipartite response regulators"/>
    <property type="match status" value="1"/>
</dbReference>
<dbReference type="SMART" id="SM00448">
    <property type="entry name" value="REC"/>
    <property type="match status" value="1"/>
</dbReference>
<dbReference type="PROSITE" id="PS51755">
    <property type="entry name" value="OMPR_PHOB"/>
    <property type="match status" value="1"/>
</dbReference>
<feature type="domain" description="Response regulatory" evidence="8">
    <location>
        <begin position="5"/>
        <end position="119"/>
    </location>
</feature>
<dbReference type="PROSITE" id="PS50110">
    <property type="entry name" value="RESPONSE_REGULATORY"/>
    <property type="match status" value="1"/>
</dbReference>
<organism evidence="10 11">
    <name type="scientific">Clostridium neuense</name>
    <dbReference type="NCBI Taxonomy" id="1728934"/>
    <lineage>
        <taxon>Bacteria</taxon>
        <taxon>Bacillati</taxon>
        <taxon>Bacillota</taxon>
        <taxon>Clostridia</taxon>
        <taxon>Eubacteriales</taxon>
        <taxon>Clostridiaceae</taxon>
        <taxon>Clostridium</taxon>
    </lineage>
</organism>
<dbReference type="Pfam" id="PF00486">
    <property type="entry name" value="Trans_reg_C"/>
    <property type="match status" value="1"/>
</dbReference>
<comment type="caution">
    <text evidence="10">The sequence shown here is derived from an EMBL/GenBank/DDBJ whole genome shotgun (WGS) entry which is preliminary data.</text>
</comment>
<keyword evidence="11" id="KW-1185">Reference proteome</keyword>
<protein>
    <recommendedName>
        <fullName evidence="1">Stage 0 sporulation protein A homolog</fullName>
    </recommendedName>
</protein>
<dbReference type="SUPFAM" id="SSF52172">
    <property type="entry name" value="CheY-like"/>
    <property type="match status" value="1"/>
</dbReference>
<evidence type="ECO:0000256" key="4">
    <source>
        <dbReference type="ARBA" id="ARBA00023163"/>
    </source>
</evidence>
<dbReference type="InterPro" id="IPR001867">
    <property type="entry name" value="OmpR/PhoB-type_DNA-bd"/>
</dbReference>
<name>A0ABW8TCW1_9CLOT</name>
<dbReference type="InterPro" id="IPR001789">
    <property type="entry name" value="Sig_transdc_resp-reg_receiver"/>
</dbReference>
<evidence type="ECO:0000256" key="6">
    <source>
        <dbReference type="PROSITE-ProRule" id="PRU00169"/>
    </source>
</evidence>
<dbReference type="Gene3D" id="3.40.50.2300">
    <property type="match status" value="1"/>
</dbReference>
<feature type="domain" description="OmpR/PhoB-type" evidence="9">
    <location>
        <begin position="134"/>
        <end position="233"/>
    </location>
</feature>
<feature type="DNA-binding region" description="OmpR/PhoB-type" evidence="7">
    <location>
        <begin position="134"/>
        <end position="233"/>
    </location>
</feature>
<evidence type="ECO:0000256" key="3">
    <source>
        <dbReference type="ARBA" id="ARBA00023125"/>
    </source>
</evidence>
<gene>
    <name evidence="10" type="ORF">ACJDT4_03550</name>
</gene>
<dbReference type="PANTHER" id="PTHR48111">
    <property type="entry name" value="REGULATOR OF RPOS"/>
    <property type="match status" value="1"/>
</dbReference>
<feature type="modified residue" description="4-aspartylphosphate" evidence="6">
    <location>
        <position position="55"/>
    </location>
</feature>
<keyword evidence="6" id="KW-0597">Phosphoprotein</keyword>
<dbReference type="InterPro" id="IPR016032">
    <property type="entry name" value="Sig_transdc_resp-reg_C-effctor"/>
</dbReference>
<dbReference type="Pfam" id="PF00072">
    <property type="entry name" value="Response_reg"/>
    <property type="match status" value="1"/>
</dbReference>
<reference evidence="10 11" key="1">
    <citation type="submission" date="2024-11" db="EMBL/GenBank/DDBJ databases">
        <authorList>
            <person name="Heng Y.C."/>
            <person name="Lim A.C.H."/>
            <person name="Lee J.K.Y."/>
            <person name="Kittelmann S."/>
        </authorList>
    </citation>
    <scope>NUCLEOTIDE SEQUENCE [LARGE SCALE GENOMIC DNA]</scope>
    <source>
        <strain evidence="10 11">WILCCON 0114</strain>
    </source>
</reference>
<dbReference type="SMART" id="SM00862">
    <property type="entry name" value="Trans_reg_C"/>
    <property type="match status" value="1"/>
</dbReference>
<keyword evidence="2" id="KW-0805">Transcription regulation</keyword>
<evidence type="ECO:0000256" key="1">
    <source>
        <dbReference type="ARBA" id="ARBA00018672"/>
    </source>
</evidence>
<sequence>MKTTKILIVEDDEAINTMISKALSKEGFDIEEAFDGEEALNIWTNNSDFKLIILDLMLPKIDGMEVMRRIREKSTIPILILSAKTEESDRIIGLGLGADDYLVKPFSVAELTARVKAQLRRFMYYDSNDNNEKASILEHGNLKLNLENYTLIKNDEVINLRPKEFEILKLLFKNPSKVFTKAQIFNSVWGQEYMGDDNTVMVHIKRLRNKIEDDNATPKYIETVWGIGYRLGKLQ</sequence>
<dbReference type="Proteomes" id="UP001623592">
    <property type="component" value="Unassembled WGS sequence"/>
</dbReference>
<evidence type="ECO:0000313" key="10">
    <source>
        <dbReference type="EMBL" id="MFL0249485.1"/>
    </source>
</evidence>
<evidence type="ECO:0000256" key="2">
    <source>
        <dbReference type="ARBA" id="ARBA00023015"/>
    </source>
</evidence>
<dbReference type="CDD" id="cd00383">
    <property type="entry name" value="trans_reg_C"/>
    <property type="match status" value="1"/>
</dbReference>
<dbReference type="PANTHER" id="PTHR48111:SF26">
    <property type="entry name" value="STAGE 0 SPORULATION PROTEIN A HOMOLOG"/>
    <property type="match status" value="1"/>
</dbReference>
<dbReference type="EMBL" id="JBJIAA010000002">
    <property type="protein sequence ID" value="MFL0249485.1"/>
    <property type="molecule type" value="Genomic_DNA"/>
</dbReference>
<dbReference type="Gene3D" id="6.10.250.690">
    <property type="match status" value="1"/>
</dbReference>
<evidence type="ECO:0000256" key="5">
    <source>
        <dbReference type="ARBA" id="ARBA00024867"/>
    </source>
</evidence>
<evidence type="ECO:0000259" key="8">
    <source>
        <dbReference type="PROSITE" id="PS50110"/>
    </source>
</evidence>
<accession>A0ABW8TCW1</accession>
<dbReference type="Gene3D" id="1.10.10.10">
    <property type="entry name" value="Winged helix-like DNA-binding domain superfamily/Winged helix DNA-binding domain"/>
    <property type="match status" value="1"/>
</dbReference>
<keyword evidence="4" id="KW-0804">Transcription</keyword>
<evidence type="ECO:0000259" key="9">
    <source>
        <dbReference type="PROSITE" id="PS51755"/>
    </source>
</evidence>
<evidence type="ECO:0000256" key="7">
    <source>
        <dbReference type="PROSITE-ProRule" id="PRU01091"/>
    </source>
</evidence>
<dbReference type="InterPro" id="IPR011006">
    <property type="entry name" value="CheY-like_superfamily"/>
</dbReference>
<dbReference type="InterPro" id="IPR036388">
    <property type="entry name" value="WH-like_DNA-bd_sf"/>
</dbReference>